<feature type="transmembrane region" description="Helical" evidence="7">
    <location>
        <begin position="118"/>
        <end position="136"/>
    </location>
</feature>
<dbReference type="AlphaFoldDB" id="A0A8J5JDT0"/>
<evidence type="ECO:0008006" key="10">
    <source>
        <dbReference type="Google" id="ProtNLM"/>
    </source>
</evidence>
<gene>
    <name evidence="8" type="ORF">JG688_00004694</name>
</gene>
<dbReference type="EMBL" id="JAENGY010000171">
    <property type="protein sequence ID" value="KAG6970804.1"/>
    <property type="molecule type" value="Genomic_DNA"/>
</dbReference>
<name>A0A8J5JDT0_9STRA</name>
<keyword evidence="5 7" id="KW-0472">Membrane</keyword>
<keyword evidence="9" id="KW-1185">Reference proteome</keyword>
<dbReference type="PANTHER" id="PTHR23511:SF34">
    <property type="entry name" value="SYNAPTIC VESICLE GLYCOPROTEIN 2"/>
    <property type="match status" value="1"/>
</dbReference>
<evidence type="ECO:0000256" key="5">
    <source>
        <dbReference type="ARBA" id="ARBA00023136"/>
    </source>
</evidence>
<comment type="caution">
    <text evidence="8">The sequence shown here is derived from an EMBL/GenBank/DDBJ whole genome shotgun (WGS) entry which is preliminary data.</text>
</comment>
<dbReference type="GO" id="GO:0016020">
    <property type="term" value="C:membrane"/>
    <property type="evidence" value="ECO:0007669"/>
    <property type="project" value="UniProtKB-SubCell"/>
</dbReference>
<evidence type="ECO:0000313" key="8">
    <source>
        <dbReference type="EMBL" id="KAG6970804.1"/>
    </source>
</evidence>
<keyword evidence="4 7" id="KW-1133">Transmembrane helix</keyword>
<feature type="transmembrane region" description="Helical" evidence="7">
    <location>
        <begin position="142"/>
        <end position="164"/>
    </location>
</feature>
<keyword evidence="3 7" id="KW-0812">Transmembrane</keyword>
<evidence type="ECO:0000313" key="9">
    <source>
        <dbReference type="Proteomes" id="UP000709295"/>
    </source>
</evidence>
<feature type="region of interest" description="Disordered" evidence="6">
    <location>
        <begin position="291"/>
        <end position="363"/>
    </location>
</feature>
<sequence>MGCRMTTNSAAPVRTWGSPDENLVLVDDVKALKQAVHDEMELIGCGFHQHRVVTVLGFGNVADAVEILAIGYILTVYEDSEGEMTPWESSLLTAAVFAGMLGGGLVGGVAGDLYGRKPVLLVTLAINAIAAFLSAFSPNVYWLIFFRAMAGLDTYLLFCSLYLIDIIGHQRLLSGALFMSGFCALLFAFNVEGSKTVIVLVSCLFNACTTAAWNGFGVLSTENFPQELRTTGISVVNGSNRVAAITSQFVNGFLMGPPPHLEALLLVTTTVMWTGGIASRWIAHGGDDDIDAISKSDSSEDTEADPEGSPSLGGDEGEHAGLIRHDVLLHEKKHSPKRDIKDGAEAGKKLVQRAAVERPNVSD</sequence>
<dbReference type="Proteomes" id="UP000709295">
    <property type="component" value="Unassembled WGS sequence"/>
</dbReference>
<dbReference type="PANTHER" id="PTHR23511">
    <property type="entry name" value="SYNAPTIC VESICLE GLYCOPROTEIN 2"/>
    <property type="match status" value="1"/>
</dbReference>
<comment type="subcellular location">
    <subcellularLocation>
        <location evidence="1">Membrane</location>
        <topology evidence="1">Multi-pass membrane protein</topology>
    </subcellularLocation>
</comment>
<evidence type="ECO:0000256" key="4">
    <source>
        <dbReference type="ARBA" id="ARBA00022989"/>
    </source>
</evidence>
<feature type="transmembrane region" description="Helical" evidence="7">
    <location>
        <begin position="197"/>
        <end position="219"/>
    </location>
</feature>
<feature type="transmembrane region" description="Helical" evidence="7">
    <location>
        <begin position="89"/>
        <end position="111"/>
    </location>
</feature>
<organism evidence="8 9">
    <name type="scientific">Phytophthora aleatoria</name>
    <dbReference type="NCBI Taxonomy" id="2496075"/>
    <lineage>
        <taxon>Eukaryota</taxon>
        <taxon>Sar</taxon>
        <taxon>Stramenopiles</taxon>
        <taxon>Oomycota</taxon>
        <taxon>Peronosporomycetes</taxon>
        <taxon>Peronosporales</taxon>
        <taxon>Peronosporaceae</taxon>
        <taxon>Phytophthora</taxon>
    </lineage>
</organism>
<evidence type="ECO:0000256" key="6">
    <source>
        <dbReference type="SAM" id="MobiDB-lite"/>
    </source>
</evidence>
<evidence type="ECO:0000256" key="2">
    <source>
        <dbReference type="ARBA" id="ARBA00022448"/>
    </source>
</evidence>
<accession>A0A8J5JDT0</accession>
<protein>
    <recommendedName>
        <fullName evidence="10">Major facilitator superfamily (MFS) profile domain-containing protein</fullName>
    </recommendedName>
</protein>
<keyword evidence="2" id="KW-0813">Transport</keyword>
<evidence type="ECO:0000256" key="3">
    <source>
        <dbReference type="ARBA" id="ARBA00022692"/>
    </source>
</evidence>
<dbReference type="Pfam" id="PF00083">
    <property type="entry name" value="Sugar_tr"/>
    <property type="match status" value="2"/>
</dbReference>
<evidence type="ECO:0000256" key="1">
    <source>
        <dbReference type="ARBA" id="ARBA00004141"/>
    </source>
</evidence>
<proteinExistence type="predicted"/>
<dbReference type="InterPro" id="IPR005828">
    <property type="entry name" value="MFS_sugar_transport-like"/>
</dbReference>
<feature type="compositionally biased region" description="Basic and acidic residues" evidence="6">
    <location>
        <begin position="337"/>
        <end position="348"/>
    </location>
</feature>
<feature type="transmembrane region" description="Helical" evidence="7">
    <location>
        <begin position="52"/>
        <end position="77"/>
    </location>
</feature>
<feature type="transmembrane region" description="Helical" evidence="7">
    <location>
        <begin position="171"/>
        <end position="191"/>
    </location>
</feature>
<reference evidence="8" key="1">
    <citation type="submission" date="2021-01" db="EMBL/GenBank/DDBJ databases">
        <title>Phytophthora aleatoria, a newly-described species from Pinus radiata is distinct from Phytophthora cactorum isolates based on comparative genomics.</title>
        <authorList>
            <person name="Mcdougal R."/>
            <person name="Panda P."/>
            <person name="Williams N."/>
            <person name="Studholme D.J."/>
        </authorList>
    </citation>
    <scope>NUCLEOTIDE SEQUENCE</scope>
    <source>
        <strain evidence="8">NZFS 4037</strain>
    </source>
</reference>
<evidence type="ECO:0000256" key="7">
    <source>
        <dbReference type="SAM" id="Phobius"/>
    </source>
</evidence>
<dbReference type="GO" id="GO:0022857">
    <property type="term" value="F:transmembrane transporter activity"/>
    <property type="evidence" value="ECO:0007669"/>
    <property type="project" value="InterPro"/>
</dbReference>
<feature type="compositionally biased region" description="Basic and acidic residues" evidence="6">
    <location>
        <begin position="316"/>
        <end position="330"/>
    </location>
</feature>